<evidence type="ECO:0000313" key="5">
    <source>
        <dbReference type="Proteomes" id="UP001597520"/>
    </source>
</evidence>
<feature type="domain" description="SLH" evidence="3">
    <location>
        <begin position="30"/>
        <end position="93"/>
    </location>
</feature>
<dbReference type="RefSeq" id="WP_380713077.1">
    <property type="nucleotide sequence ID" value="NZ_JBHUML010000002.1"/>
</dbReference>
<dbReference type="EMBL" id="JBHUML010000002">
    <property type="protein sequence ID" value="MFD2705851.1"/>
    <property type="molecule type" value="Genomic_DNA"/>
</dbReference>
<keyword evidence="5" id="KW-1185">Reference proteome</keyword>
<dbReference type="PROSITE" id="PS51272">
    <property type="entry name" value="SLH"/>
    <property type="match status" value="2"/>
</dbReference>
<evidence type="ECO:0000259" key="3">
    <source>
        <dbReference type="PROSITE" id="PS51272"/>
    </source>
</evidence>
<name>A0ABW5T1I5_9BACI</name>
<dbReference type="Proteomes" id="UP001597520">
    <property type="component" value="Unassembled WGS sequence"/>
</dbReference>
<comment type="caution">
    <text evidence="4">The sequence shown here is derived from an EMBL/GenBank/DDBJ whole genome shotgun (WGS) entry which is preliminary data.</text>
</comment>
<dbReference type="Pfam" id="PF00395">
    <property type="entry name" value="SLH"/>
    <property type="match status" value="3"/>
</dbReference>
<protein>
    <submittedName>
        <fullName evidence="4">S-layer homology domain-containing protein</fullName>
    </submittedName>
</protein>
<dbReference type="InterPro" id="IPR001119">
    <property type="entry name" value="SLH_dom"/>
</dbReference>
<dbReference type="InterPro" id="IPR051465">
    <property type="entry name" value="Cell_Envelope_Struct_Comp"/>
</dbReference>
<evidence type="ECO:0000313" key="4">
    <source>
        <dbReference type="EMBL" id="MFD2705851.1"/>
    </source>
</evidence>
<feature type="chain" id="PRO_5046873700" evidence="2">
    <location>
        <begin position="31"/>
        <end position="293"/>
    </location>
</feature>
<gene>
    <name evidence="4" type="ORF">ACFSUB_10235</name>
</gene>
<feature type="domain" description="SLH" evidence="3">
    <location>
        <begin position="94"/>
        <end position="152"/>
    </location>
</feature>
<feature type="signal peptide" evidence="2">
    <location>
        <begin position="1"/>
        <end position="30"/>
    </location>
</feature>
<keyword evidence="1 2" id="KW-0732">Signal</keyword>
<organism evidence="4 5">
    <name type="scientific">Salibacterium lacus</name>
    <dbReference type="NCBI Taxonomy" id="1898109"/>
    <lineage>
        <taxon>Bacteria</taxon>
        <taxon>Bacillati</taxon>
        <taxon>Bacillota</taxon>
        <taxon>Bacilli</taxon>
        <taxon>Bacillales</taxon>
        <taxon>Bacillaceae</taxon>
    </lineage>
</organism>
<reference evidence="5" key="1">
    <citation type="journal article" date="2019" name="Int. J. Syst. Evol. Microbiol.">
        <title>The Global Catalogue of Microorganisms (GCM) 10K type strain sequencing project: providing services to taxonomists for standard genome sequencing and annotation.</title>
        <authorList>
            <consortium name="The Broad Institute Genomics Platform"/>
            <consortium name="The Broad Institute Genome Sequencing Center for Infectious Disease"/>
            <person name="Wu L."/>
            <person name="Ma J."/>
        </authorList>
    </citation>
    <scope>NUCLEOTIDE SEQUENCE [LARGE SCALE GENOMIC DNA]</scope>
    <source>
        <strain evidence="5">KCTC 33792</strain>
    </source>
</reference>
<evidence type="ECO:0000256" key="1">
    <source>
        <dbReference type="ARBA" id="ARBA00022729"/>
    </source>
</evidence>
<accession>A0ABW5T1I5</accession>
<sequence length="293" mass="31308">MKYVYRTGLLLSAAAAAIGGSLFYAGGADAADAFSDVRNSHWASASIQRLAEDDIVNGYSNGTYHPGEEINRGQVAELLTTAFSLNPGSTASSFSDLDSGSYYTPFAEAVNEAGYMTGSANRFEAGADLTRQQMATVLVRAFSLEDEGDGVGIRDLSSAAPTHRPNIEILAQHGITETSSGMFRPDETVTRDQFAVFLDRARAVAHTRDAGILEAASSGRNTMDVSFDRQLSAISVDDFSFQPPAVVLSVEFVDAENSPAGSDDAVTVVRLTTGTQEGSHRLYYKGERTEIEM</sequence>
<proteinExistence type="predicted"/>
<evidence type="ECO:0000256" key="2">
    <source>
        <dbReference type="SAM" id="SignalP"/>
    </source>
</evidence>
<dbReference type="PANTHER" id="PTHR43308">
    <property type="entry name" value="OUTER MEMBRANE PROTEIN ALPHA-RELATED"/>
    <property type="match status" value="1"/>
</dbReference>